<dbReference type="Proteomes" id="UP000609121">
    <property type="component" value="Unassembled WGS sequence"/>
</dbReference>
<comment type="caution">
    <text evidence="2">The sequence shown here is derived from an EMBL/GenBank/DDBJ whole genome shotgun (WGS) entry which is preliminary data.</text>
</comment>
<protein>
    <recommendedName>
        <fullName evidence="4">Dienelactone hydrolase domain-containing protein</fullName>
    </recommendedName>
</protein>
<name>A0A8J7CIE2_9RHOB</name>
<dbReference type="Gene3D" id="3.40.50.1820">
    <property type="entry name" value="alpha/beta hydrolase"/>
    <property type="match status" value="1"/>
</dbReference>
<dbReference type="RefSeq" id="WP_193184139.1">
    <property type="nucleotide sequence ID" value="NZ_JACVXA010000047.1"/>
</dbReference>
<evidence type="ECO:0008006" key="4">
    <source>
        <dbReference type="Google" id="ProtNLM"/>
    </source>
</evidence>
<dbReference type="InterPro" id="IPR029058">
    <property type="entry name" value="AB_hydrolase_fold"/>
</dbReference>
<evidence type="ECO:0000313" key="3">
    <source>
        <dbReference type="Proteomes" id="UP000609121"/>
    </source>
</evidence>
<proteinExistence type="predicted"/>
<feature type="signal peptide" evidence="1">
    <location>
        <begin position="1"/>
        <end position="19"/>
    </location>
</feature>
<dbReference type="EMBL" id="JACVXA010000047">
    <property type="protein sequence ID" value="MBE3639450.1"/>
    <property type="molecule type" value="Genomic_DNA"/>
</dbReference>
<accession>A0A8J7CIE2</accession>
<evidence type="ECO:0000256" key="1">
    <source>
        <dbReference type="SAM" id="SignalP"/>
    </source>
</evidence>
<reference evidence="2" key="1">
    <citation type="submission" date="2020-09" db="EMBL/GenBank/DDBJ databases">
        <title>A novel bacterium of genus Mangrovicoccus, isolated from South China Sea.</title>
        <authorList>
            <person name="Huang H."/>
            <person name="Mo K."/>
            <person name="Hu Y."/>
        </authorList>
    </citation>
    <scope>NUCLEOTIDE SEQUENCE</scope>
    <source>
        <strain evidence="2">HB182678</strain>
    </source>
</reference>
<dbReference type="AlphaFoldDB" id="A0A8J7CIE2"/>
<dbReference type="SUPFAM" id="SSF53474">
    <property type="entry name" value="alpha/beta-Hydrolases"/>
    <property type="match status" value="1"/>
</dbReference>
<keyword evidence="3" id="KW-1185">Reference proteome</keyword>
<evidence type="ECO:0000313" key="2">
    <source>
        <dbReference type="EMBL" id="MBE3639450.1"/>
    </source>
</evidence>
<keyword evidence="1" id="KW-0732">Signal</keyword>
<gene>
    <name evidence="2" type="ORF">ICN82_14710</name>
</gene>
<sequence length="305" mass="30848">MRAAVILMLLALGALPGRATETAPPGLARIDLAAAEGRALRIALWHPAGPGGEEVTAGGTALFRAEPARRGAPLPAGPLPLVLVSHGGLRSAAGSGSWLAAALAREGFLAAEINAPRPDPAAAVDEIWRRSADISRALDAILAHPDWTGRIDEGRIAVLGVALGGTAALMTGGAALDVEAYLQHCAEDPARDADCAWLAAAGVAPQDADAAALAASRHDPRLAAALAVAPEHGHLLDLPQEAGPAPRILSSWASARDAFPACTPEGPALLGAQAELCGSSPEAREAAQRRMLADVLAALVPAEEG</sequence>
<organism evidence="2 3">
    <name type="scientific">Mangrovicoccus algicola</name>
    <dbReference type="NCBI Taxonomy" id="2771008"/>
    <lineage>
        <taxon>Bacteria</taxon>
        <taxon>Pseudomonadati</taxon>
        <taxon>Pseudomonadota</taxon>
        <taxon>Alphaproteobacteria</taxon>
        <taxon>Rhodobacterales</taxon>
        <taxon>Paracoccaceae</taxon>
        <taxon>Mangrovicoccus</taxon>
    </lineage>
</organism>
<feature type="chain" id="PRO_5035244258" description="Dienelactone hydrolase domain-containing protein" evidence="1">
    <location>
        <begin position="20"/>
        <end position="305"/>
    </location>
</feature>